<dbReference type="Pfam" id="PF01352">
    <property type="entry name" value="KRAB"/>
    <property type="match status" value="1"/>
</dbReference>
<feature type="domain" description="KRAB" evidence="12">
    <location>
        <begin position="10"/>
        <end position="81"/>
    </location>
</feature>
<evidence type="ECO:0000256" key="7">
    <source>
        <dbReference type="ARBA" id="ARBA00022833"/>
    </source>
</evidence>
<dbReference type="EMBL" id="OW240921">
    <property type="protein sequence ID" value="CAH2319639.1"/>
    <property type="molecule type" value="Genomic_DNA"/>
</dbReference>
<evidence type="ECO:0000256" key="6">
    <source>
        <dbReference type="ARBA" id="ARBA00022771"/>
    </source>
</evidence>
<dbReference type="PROSITE" id="PS50157">
    <property type="entry name" value="ZINC_FINGER_C2H2_2"/>
    <property type="match status" value="4"/>
</dbReference>
<dbReference type="AlphaFoldDB" id="A0AAD1T6J6"/>
<evidence type="ECO:0000259" key="12">
    <source>
        <dbReference type="PROSITE" id="PS50805"/>
    </source>
</evidence>
<dbReference type="CDD" id="cd07765">
    <property type="entry name" value="KRAB_A-box"/>
    <property type="match status" value="1"/>
</dbReference>
<evidence type="ECO:0000256" key="2">
    <source>
        <dbReference type="ARBA" id="ARBA00004123"/>
    </source>
</evidence>
<feature type="domain" description="C2H2-type" evidence="11">
    <location>
        <begin position="441"/>
        <end position="468"/>
    </location>
</feature>
<evidence type="ECO:0000256" key="3">
    <source>
        <dbReference type="ARBA" id="ARBA00006991"/>
    </source>
</evidence>
<name>A0AAD1T6J6_PELCU</name>
<dbReference type="InterPro" id="IPR036051">
    <property type="entry name" value="KRAB_dom_sf"/>
</dbReference>
<reference evidence="13" key="1">
    <citation type="submission" date="2022-03" db="EMBL/GenBank/DDBJ databases">
        <authorList>
            <person name="Alioto T."/>
            <person name="Alioto T."/>
            <person name="Gomez Garrido J."/>
        </authorList>
    </citation>
    <scope>NUCLEOTIDE SEQUENCE</scope>
</reference>
<dbReference type="InterPro" id="IPR013087">
    <property type="entry name" value="Znf_C2H2_type"/>
</dbReference>
<evidence type="ECO:0000313" key="13">
    <source>
        <dbReference type="EMBL" id="CAH2319639.1"/>
    </source>
</evidence>
<organism evidence="13 14">
    <name type="scientific">Pelobates cultripes</name>
    <name type="common">Western spadefoot toad</name>
    <dbReference type="NCBI Taxonomy" id="61616"/>
    <lineage>
        <taxon>Eukaryota</taxon>
        <taxon>Metazoa</taxon>
        <taxon>Chordata</taxon>
        <taxon>Craniata</taxon>
        <taxon>Vertebrata</taxon>
        <taxon>Euteleostomi</taxon>
        <taxon>Amphibia</taxon>
        <taxon>Batrachia</taxon>
        <taxon>Anura</taxon>
        <taxon>Pelobatoidea</taxon>
        <taxon>Pelobatidae</taxon>
        <taxon>Pelobates</taxon>
    </lineage>
</organism>
<keyword evidence="14" id="KW-1185">Reference proteome</keyword>
<protein>
    <submittedName>
        <fullName evidence="13">Zinc finger 584 isoform X1</fullName>
    </submittedName>
</protein>
<dbReference type="Gene3D" id="3.30.160.60">
    <property type="entry name" value="Classic Zinc Finger"/>
    <property type="match status" value="4"/>
</dbReference>
<evidence type="ECO:0000313" key="14">
    <source>
        <dbReference type="Proteomes" id="UP001295444"/>
    </source>
</evidence>
<keyword evidence="9" id="KW-0539">Nucleus</keyword>
<feature type="domain" description="C2H2-type" evidence="11">
    <location>
        <begin position="343"/>
        <end position="370"/>
    </location>
</feature>
<dbReference type="FunFam" id="3.30.160.60:FF:002343">
    <property type="entry name" value="Zinc finger protein 33A"/>
    <property type="match status" value="1"/>
</dbReference>
<dbReference type="Pfam" id="PF00096">
    <property type="entry name" value="zf-C2H2"/>
    <property type="match status" value="3"/>
</dbReference>
<dbReference type="GO" id="GO:0000981">
    <property type="term" value="F:DNA-binding transcription factor activity, RNA polymerase II-specific"/>
    <property type="evidence" value="ECO:0007669"/>
    <property type="project" value="TreeGrafter"/>
</dbReference>
<keyword evidence="8" id="KW-0238">DNA-binding</keyword>
<comment type="subcellular location">
    <subcellularLocation>
        <location evidence="2">Nucleus</location>
    </subcellularLocation>
</comment>
<dbReference type="Pfam" id="PF13912">
    <property type="entry name" value="zf-C2H2_6"/>
    <property type="match status" value="1"/>
</dbReference>
<evidence type="ECO:0000256" key="4">
    <source>
        <dbReference type="ARBA" id="ARBA00022723"/>
    </source>
</evidence>
<dbReference type="SMART" id="SM00349">
    <property type="entry name" value="KRAB"/>
    <property type="match status" value="1"/>
</dbReference>
<dbReference type="GO" id="GO:0005634">
    <property type="term" value="C:nucleus"/>
    <property type="evidence" value="ECO:0007669"/>
    <property type="project" value="UniProtKB-SubCell"/>
</dbReference>
<dbReference type="PANTHER" id="PTHR24381">
    <property type="entry name" value="ZINC FINGER PROTEIN"/>
    <property type="match status" value="1"/>
</dbReference>
<sequence length="534" mass="60523">MMAGPVTPTVIFRDVAVYFSEKEWELLEKWQRDLYTGVIKEIHGILISLGFIILNPNNFLRIQPEDEPCRKSQNNIETPENICGENSDCGLVNPDILLTVQPGEKQRVADFYKQDGGRNVLVPSTSKFIDKFGEYTAIKQETTLEEYAIISEIETLDSSAKCYPCSEPTVRRGNFQQHSSNNNIHMEAKHDIRISTVYKGQRASSSGLLKANTVPVPQKFIVKKPFNACDKGFPVKSFPKIEPVTIRIKSKDQLCNTENVGLGGRNLANYAIEDGTVNQRELGNQKLNLGNIPTKNKGKVQYNLKNTGYCQRMLRWSVSQKEEITPKRYMAGSQGPKEPERGFNCTECGKRFFKISDLRLHQASHRMKMKQFNGCVIQFKSHQKPQHGQKLSIEEKNSHAGSIKNVISGGKSITCVVYGKNANPSNNLMQSQKTLVRERRFVCKFCGKRFQNNSNLIGHERIHTGEKPFECPECGKSFSQKANLTTHQRLHTGERPFVCLTCGKGFAQKINLLTHEQTHTKKKKKIDNKHVLMN</sequence>
<dbReference type="SUPFAM" id="SSF57667">
    <property type="entry name" value="beta-beta-alpha zinc fingers"/>
    <property type="match status" value="3"/>
</dbReference>
<dbReference type="Gene3D" id="6.10.140.140">
    <property type="match status" value="1"/>
</dbReference>
<dbReference type="FunFam" id="3.30.160.60:FF:000358">
    <property type="entry name" value="zinc finger protein 24"/>
    <property type="match status" value="1"/>
</dbReference>
<comment type="function">
    <text evidence="1">May be involved in transcriptional regulation.</text>
</comment>
<keyword evidence="6 10" id="KW-0863">Zinc-finger</keyword>
<dbReference type="InterPro" id="IPR036236">
    <property type="entry name" value="Znf_C2H2_sf"/>
</dbReference>
<evidence type="ECO:0000256" key="9">
    <source>
        <dbReference type="ARBA" id="ARBA00023242"/>
    </source>
</evidence>
<keyword evidence="5" id="KW-0677">Repeat</keyword>
<dbReference type="GO" id="GO:0000977">
    <property type="term" value="F:RNA polymerase II transcription regulatory region sequence-specific DNA binding"/>
    <property type="evidence" value="ECO:0007669"/>
    <property type="project" value="TreeGrafter"/>
</dbReference>
<evidence type="ECO:0000256" key="8">
    <source>
        <dbReference type="ARBA" id="ARBA00023125"/>
    </source>
</evidence>
<gene>
    <name evidence="13" type="ORF">PECUL_23A012899</name>
</gene>
<dbReference type="Proteomes" id="UP001295444">
    <property type="component" value="Chromosome 10"/>
</dbReference>
<evidence type="ECO:0000256" key="10">
    <source>
        <dbReference type="PROSITE-ProRule" id="PRU00042"/>
    </source>
</evidence>
<comment type="similarity">
    <text evidence="3">Belongs to the krueppel C2H2-type zinc-finger protein family.</text>
</comment>
<evidence type="ECO:0000256" key="1">
    <source>
        <dbReference type="ARBA" id="ARBA00003767"/>
    </source>
</evidence>
<evidence type="ECO:0000259" key="11">
    <source>
        <dbReference type="PROSITE" id="PS50157"/>
    </source>
</evidence>
<feature type="domain" description="C2H2-type" evidence="11">
    <location>
        <begin position="469"/>
        <end position="496"/>
    </location>
</feature>
<keyword evidence="7" id="KW-0862">Zinc</keyword>
<dbReference type="SMART" id="SM00355">
    <property type="entry name" value="ZnF_C2H2"/>
    <property type="match status" value="5"/>
</dbReference>
<dbReference type="PROSITE" id="PS50805">
    <property type="entry name" value="KRAB"/>
    <property type="match status" value="1"/>
</dbReference>
<accession>A0AAD1T6J6</accession>
<dbReference type="PROSITE" id="PS00028">
    <property type="entry name" value="ZINC_FINGER_C2H2_1"/>
    <property type="match status" value="4"/>
</dbReference>
<dbReference type="FunFam" id="3.30.160.60:FF:000100">
    <property type="entry name" value="Zinc finger 45-like"/>
    <property type="match status" value="1"/>
</dbReference>
<proteinExistence type="inferred from homology"/>
<dbReference type="PANTHER" id="PTHR24381:SF466">
    <property type="entry name" value="ZINC FINGER PROTEIN 569"/>
    <property type="match status" value="1"/>
</dbReference>
<dbReference type="InterPro" id="IPR001909">
    <property type="entry name" value="KRAB"/>
</dbReference>
<evidence type="ECO:0000256" key="5">
    <source>
        <dbReference type="ARBA" id="ARBA00022737"/>
    </source>
</evidence>
<dbReference type="SUPFAM" id="SSF109640">
    <property type="entry name" value="KRAB domain (Kruppel-associated box)"/>
    <property type="match status" value="1"/>
</dbReference>
<dbReference type="FunFam" id="3.30.160.60:FF:000512">
    <property type="entry name" value="zinc finger protein 197 isoform X1"/>
    <property type="match status" value="1"/>
</dbReference>
<feature type="domain" description="C2H2-type" evidence="11">
    <location>
        <begin position="497"/>
        <end position="524"/>
    </location>
</feature>
<keyword evidence="4" id="KW-0479">Metal-binding</keyword>
<dbReference type="GO" id="GO:0008270">
    <property type="term" value="F:zinc ion binding"/>
    <property type="evidence" value="ECO:0007669"/>
    <property type="project" value="UniProtKB-KW"/>
</dbReference>